<keyword evidence="2 6" id="KW-0812">Transmembrane</keyword>
<dbReference type="InterPro" id="IPR045866">
    <property type="entry name" value="FAM210A/B-like"/>
</dbReference>
<evidence type="ECO:0000259" key="7">
    <source>
        <dbReference type="Pfam" id="PF06916"/>
    </source>
</evidence>
<evidence type="ECO:0000313" key="9">
    <source>
        <dbReference type="WBParaSite" id="L893_g762.t1"/>
    </source>
</evidence>
<evidence type="ECO:0000256" key="4">
    <source>
        <dbReference type="ARBA" id="ARBA00023054"/>
    </source>
</evidence>
<feature type="transmembrane region" description="Helical" evidence="6">
    <location>
        <begin position="150"/>
        <end position="167"/>
    </location>
</feature>
<keyword evidence="4" id="KW-0175">Coiled coil</keyword>
<accession>A0A1I8AP53</accession>
<evidence type="ECO:0000313" key="8">
    <source>
        <dbReference type="Proteomes" id="UP000095287"/>
    </source>
</evidence>
<dbReference type="GO" id="GO:0005739">
    <property type="term" value="C:mitochondrion"/>
    <property type="evidence" value="ECO:0007669"/>
    <property type="project" value="TreeGrafter"/>
</dbReference>
<keyword evidence="8" id="KW-1185">Reference proteome</keyword>
<evidence type="ECO:0000256" key="3">
    <source>
        <dbReference type="ARBA" id="ARBA00022989"/>
    </source>
</evidence>
<protein>
    <submittedName>
        <fullName evidence="9">DUF1279 domain-containing protein</fullName>
    </submittedName>
</protein>
<organism evidence="8 9">
    <name type="scientific">Steinernema glaseri</name>
    <dbReference type="NCBI Taxonomy" id="37863"/>
    <lineage>
        <taxon>Eukaryota</taxon>
        <taxon>Metazoa</taxon>
        <taxon>Ecdysozoa</taxon>
        <taxon>Nematoda</taxon>
        <taxon>Chromadorea</taxon>
        <taxon>Rhabditida</taxon>
        <taxon>Tylenchina</taxon>
        <taxon>Panagrolaimomorpha</taxon>
        <taxon>Strongyloidoidea</taxon>
        <taxon>Steinernematidae</taxon>
        <taxon>Steinernema</taxon>
    </lineage>
</organism>
<feature type="domain" description="DUF1279" evidence="7">
    <location>
        <begin position="73"/>
        <end position="160"/>
    </location>
</feature>
<keyword evidence="3 6" id="KW-1133">Transmembrane helix</keyword>
<dbReference type="InterPro" id="IPR009688">
    <property type="entry name" value="FAM210A/B-like_dom"/>
</dbReference>
<sequence length="171" mass="19361">MNRRGTVLLTWMPSISRHFAGKRLCATLPSGSRNPCQKEKVKRELEVNCSDNVGPDYKNSGLLRHKISSTFTTMKYYFKKHWYIAVPIHCVSCSAWFAGLYLAVRSGVDVVSILEYLHIPENWIESIKNAPPSAGHFFVAAILYKIATPGRYATTLAGIQLAFWILGRRLR</sequence>
<dbReference type="AlphaFoldDB" id="A0A1I8AP53"/>
<dbReference type="GO" id="GO:0016020">
    <property type="term" value="C:membrane"/>
    <property type="evidence" value="ECO:0007669"/>
    <property type="project" value="UniProtKB-SubCell"/>
</dbReference>
<dbReference type="PANTHER" id="PTHR21377:SF1">
    <property type="entry name" value="PROTEIN FAM210A"/>
    <property type="match status" value="1"/>
</dbReference>
<dbReference type="WBParaSite" id="L893_g762.t1">
    <property type="protein sequence ID" value="L893_g762.t1"/>
    <property type="gene ID" value="L893_g762"/>
</dbReference>
<feature type="transmembrane region" description="Helical" evidence="6">
    <location>
        <begin position="82"/>
        <end position="104"/>
    </location>
</feature>
<reference evidence="9" key="1">
    <citation type="submission" date="2016-11" db="UniProtKB">
        <authorList>
            <consortium name="WormBaseParasite"/>
        </authorList>
    </citation>
    <scope>IDENTIFICATION</scope>
</reference>
<comment type="subcellular location">
    <subcellularLocation>
        <location evidence="1">Membrane</location>
        <topology evidence="1">Single-pass membrane protein</topology>
    </subcellularLocation>
</comment>
<dbReference type="Proteomes" id="UP000095287">
    <property type="component" value="Unplaced"/>
</dbReference>
<evidence type="ECO:0000256" key="6">
    <source>
        <dbReference type="SAM" id="Phobius"/>
    </source>
</evidence>
<dbReference type="PANTHER" id="PTHR21377">
    <property type="entry name" value="PROTEIN FAM210B, MITOCHONDRIAL"/>
    <property type="match status" value="1"/>
</dbReference>
<keyword evidence="5 6" id="KW-0472">Membrane</keyword>
<evidence type="ECO:0000256" key="2">
    <source>
        <dbReference type="ARBA" id="ARBA00022692"/>
    </source>
</evidence>
<name>A0A1I8AP53_9BILA</name>
<proteinExistence type="predicted"/>
<dbReference type="Pfam" id="PF06916">
    <property type="entry name" value="FAM210A-B_dom"/>
    <property type="match status" value="1"/>
</dbReference>
<evidence type="ECO:0000256" key="5">
    <source>
        <dbReference type="ARBA" id="ARBA00023136"/>
    </source>
</evidence>
<evidence type="ECO:0000256" key="1">
    <source>
        <dbReference type="ARBA" id="ARBA00004167"/>
    </source>
</evidence>